<dbReference type="InParanoid" id="A0A2I4AJ47"/>
<dbReference type="InterPro" id="IPR052849">
    <property type="entry name" value="MORN_repeat_protein"/>
</dbReference>
<dbReference type="PANTHER" id="PTHR46917:SF1">
    <property type="entry name" value="MORN REPEAT-CONTAINING PROTEIN 2"/>
    <property type="match status" value="1"/>
</dbReference>
<dbReference type="STRING" id="52670.A0A2I4AJ47"/>
<dbReference type="PANTHER" id="PTHR46917">
    <property type="entry name" value="MORN REPEAT-CONTAINING PROTEIN 2"/>
    <property type="match status" value="1"/>
</dbReference>
<evidence type="ECO:0000313" key="4">
    <source>
        <dbReference type="RefSeq" id="XP_013855545.1"/>
    </source>
</evidence>
<dbReference type="Gene3D" id="2.20.110.10">
    <property type="entry name" value="Histone H3 K4-specific methyltransferase SET7/9 N-terminal domain"/>
    <property type="match status" value="2"/>
</dbReference>
<dbReference type="OrthoDB" id="437960at2759"/>
<evidence type="ECO:0000313" key="3">
    <source>
        <dbReference type="Proteomes" id="UP000192220"/>
    </source>
</evidence>
<dbReference type="SUPFAM" id="SSF82185">
    <property type="entry name" value="Histone H3 K4-specific methyltransferase SET7/9 N-terminal domain"/>
    <property type="match status" value="1"/>
</dbReference>
<evidence type="ECO:0000256" key="1">
    <source>
        <dbReference type="ARBA" id="ARBA00022737"/>
    </source>
</evidence>
<name>A0A2I4AJ47_AUSLI</name>
<accession>A0A2I4AJ47</accession>
<sequence>MMSDDEEQPLNVDGDLLKVSIIFPNGDKYEGESSRSSSGALVRSGTGKHTSSNGLVYIGEWCEDKMQGRGTLRHPSGARYEGEFRDNMFHGSGTYVFPDTSVYRGQFHKNRLEGDGTFTDAQGLVWTGEFHDTEALGLKLQHSV</sequence>
<dbReference type="AlphaFoldDB" id="A0A2I4AJ47"/>
<feature type="region of interest" description="Disordered" evidence="2">
    <location>
        <begin position="28"/>
        <end position="53"/>
    </location>
</feature>
<dbReference type="Proteomes" id="UP000192220">
    <property type="component" value="Unplaced"/>
</dbReference>
<dbReference type="RefSeq" id="XP_013855545.1">
    <property type="nucleotide sequence ID" value="XM_014000091.1"/>
</dbReference>
<reference evidence="4" key="1">
    <citation type="submission" date="2025-08" db="UniProtKB">
        <authorList>
            <consortium name="RefSeq"/>
        </authorList>
    </citation>
    <scope>IDENTIFICATION</scope>
    <source>
        <strain evidence="4">Quisiro</strain>
        <tissue evidence="4">Liver</tissue>
    </source>
</reference>
<proteinExistence type="predicted"/>
<protein>
    <submittedName>
        <fullName evidence="4">MORN repeat-containing protein 2 isoform X1</fullName>
    </submittedName>
</protein>
<dbReference type="KEGG" id="alim:106511337"/>
<dbReference type="CTD" id="729967"/>
<dbReference type="InterPro" id="IPR003409">
    <property type="entry name" value="MORN"/>
</dbReference>
<organism evidence="3 4">
    <name type="scientific">Austrofundulus limnaeus</name>
    <name type="common">Annual killifish</name>
    <dbReference type="NCBI Taxonomy" id="52670"/>
    <lineage>
        <taxon>Eukaryota</taxon>
        <taxon>Metazoa</taxon>
        <taxon>Chordata</taxon>
        <taxon>Craniata</taxon>
        <taxon>Vertebrata</taxon>
        <taxon>Euteleostomi</taxon>
        <taxon>Actinopterygii</taxon>
        <taxon>Neopterygii</taxon>
        <taxon>Teleostei</taxon>
        <taxon>Neoteleostei</taxon>
        <taxon>Acanthomorphata</taxon>
        <taxon>Ovalentaria</taxon>
        <taxon>Atherinomorphae</taxon>
        <taxon>Cyprinodontiformes</taxon>
        <taxon>Rivulidae</taxon>
        <taxon>Austrofundulus</taxon>
    </lineage>
</organism>
<dbReference type="SMART" id="SM00698">
    <property type="entry name" value="MORN"/>
    <property type="match status" value="3"/>
</dbReference>
<evidence type="ECO:0000256" key="2">
    <source>
        <dbReference type="SAM" id="MobiDB-lite"/>
    </source>
</evidence>
<keyword evidence="1" id="KW-0677">Repeat</keyword>
<dbReference type="Pfam" id="PF02493">
    <property type="entry name" value="MORN"/>
    <property type="match status" value="3"/>
</dbReference>
<keyword evidence="3" id="KW-1185">Reference proteome</keyword>
<gene>
    <name evidence="4" type="primary">morn2</name>
</gene>